<dbReference type="Gene3D" id="1.10.10.60">
    <property type="entry name" value="Homeodomain-like"/>
    <property type="match status" value="1"/>
</dbReference>
<dbReference type="InterPro" id="IPR036271">
    <property type="entry name" value="Tet_transcr_reg_TetR-rel_C_sf"/>
</dbReference>
<evidence type="ECO:0000256" key="2">
    <source>
        <dbReference type="ARBA" id="ARBA00023125"/>
    </source>
</evidence>
<dbReference type="Proteomes" id="UP000031967">
    <property type="component" value="Unassembled WGS sequence"/>
</dbReference>
<dbReference type="Gene3D" id="1.10.357.10">
    <property type="entry name" value="Tetracycline Repressor, domain 2"/>
    <property type="match status" value="1"/>
</dbReference>
<dbReference type="PROSITE" id="PS50977">
    <property type="entry name" value="HTH_TETR_2"/>
    <property type="match status" value="1"/>
</dbReference>
<gene>
    <name evidence="6" type="ORF">SD70_17565</name>
</gene>
<keyword evidence="7" id="KW-1185">Reference proteome</keyword>
<evidence type="ECO:0000256" key="4">
    <source>
        <dbReference type="PROSITE-ProRule" id="PRU00335"/>
    </source>
</evidence>
<name>A0ABR5AHN5_9BACL</name>
<feature type="DNA-binding region" description="H-T-H motif" evidence="4">
    <location>
        <begin position="40"/>
        <end position="59"/>
    </location>
</feature>
<organism evidence="6 7">
    <name type="scientific">Gordoniibacillus kamchatkensis</name>
    <dbReference type="NCBI Taxonomy" id="1590651"/>
    <lineage>
        <taxon>Bacteria</taxon>
        <taxon>Bacillati</taxon>
        <taxon>Bacillota</taxon>
        <taxon>Bacilli</taxon>
        <taxon>Bacillales</taxon>
        <taxon>Paenibacillaceae</taxon>
        <taxon>Gordoniibacillus</taxon>
    </lineage>
</organism>
<keyword evidence="3" id="KW-0804">Transcription</keyword>
<evidence type="ECO:0000256" key="1">
    <source>
        <dbReference type="ARBA" id="ARBA00023015"/>
    </source>
</evidence>
<protein>
    <recommendedName>
        <fullName evidence="5">HTH tetR-type domain-containing protein</fullName>
    </recommendedName>
</protein>
<dbReference type="PANTHER" id="PTHR30055:SF148">
    <property type="entry name" value="TETR-FAMILY TRANSCRIPTIONAL REGULATOR"/>
    <property type="match status" value="1"/>
</dbReference>
<feature type="domain" description="HTH tetR-type" evidence="5">
    <location>
        <begin position="17"/>
        <end position="77"/>
    </location>
</feature>
<proteinExistence type="predicted"/>
<dbReference type="SUPFAM" id="SSF46689">
    <property type="entry name" value="Homeodomain-like"/>
    <property type="match status" value="1"/>
</dbReference>
<evidence type="ECO:0000256" key="3">
    <source>
        <dbReference type="ARBA" id="ARBA00023163"/>
    </source>
</evidence>
<dbReference type="EMBL" id="JXAK01000030">
    <property type="protein sequence ID" value="KIL39867.1"/>
    <property type="molecule type" value="Genomic_DNA"/>
</dbReference>
<evidence type="ECO:0000313" key="6">
    <source>
        <dbReference type="EMBL" id="KIL39867.1"/>
    </source>
</evidence>
<dbReference type="InterPro" id="IPR009057">
    <property type="entry name" value="Homeodomain-like_sf"/>
</dbReference>
<dbReference type="RefSeq" id="WP_041048833.1">
    <property type="nucleotide sequence ID" value="NZ_JXAK01000030.1"/>
</dbReference>
<reference evidence="6 7" key="1">
    <citation type="submission" date="2014-12" db="EMBL/GenBank/DDBJ databases">
        <title>Draft genome sequence of Paenibacillus kamchatkensis strain B-2647.</title>
        <authorList>
            <person name="Karlyshev A.V."/>
            <person name="Kudryashova E.B."/>
        </authorList>
    </citation>
    <scope>NUCLEOTIDE SEQUENCE [LARGE SCALE GENOMIC DNA]</scope>
    <source>
        <strain evidence="6 7">VKM B-2647</strain>
    </source>
</reference>
<dbReference type="Pfam" id="PF16859">
    <property type="entry name" value="TetR_C_11"/>
    <property type="match status" value="1"/>
</dbReference>
<accession>A0ABR5AHN5</accession>
<comment type="caution">
    <text evidence="6">The sequence shown here is derived from an EMBL/GenBank/DDBJ whole genome shotgun (WGS) entry which is preliminary data.</text>
</comment>
<dbReference type="Pfam" id="PF00440">
    <property type="entry name" value="TetR_N"/>
    <property type="match status" value="1"/>
</dbReference>
<keyword evidence="1" id="KW-0805">Transcription regulation</keyword>
<dbReference type="SUPFAM" id="SSF48498">
    <property type="entry name" value="Tetracyclin repressor-like, C-terminal domain"/>
    <property type="match status" value="1"/>
</dbReference>
<sequence length="197" mass="22236">MDERQEKQTGAGRPRSRKALEAVMTATLNLLKTTSYNQLTMERIAKEAGVGKPTLYRWWSGVPFIVMEALMLQAESEIGSPDTGQLISDVHQYLKQTFRSLTEGTGETVRSLMAEAQLNPDFAGVFRETFISSRRQTLIRILERGVQRGELPQNADLELIADLCYGPMWYRLLNRHAALDETFAASLVSYLFDSDGR</sequence>
<evidence type="ECO:0000313" key="7">
    <source>
        <dbReference type="Proteomes" id="UP000031967"/>
    </source>
</evidence>
<dbReference type="PANTHER" id="PTHR30055">
    <property type="entry name" value="HTH-TYPE TRANSCRIPTIONAL REGULATOR RUTR"/>
    <property type="match status" value="1"/>
</dbReference>
<dbReference type="InterPro" id="IPR001647">
    <property type="entry name" value="HTH_TetR"/>
</dbReference>
<dbReference type="InterPro" id="IPR050109">
    <property type="entry name" value="HTH-type_TetR-like_transc_reg"/>
</dbReference>
<evidence type="ECO:0000259" key="5">
    <source>
        <dbReference type="PROSITE" id="PS50977"/>
    </source>
</evidence>
<keyword evidence="2 4" id="KW-0238">DNA-binding</keyword>
<dbReference type="InterPro" id="IPR011075">
    <property type="entry name" value="TetR_C"/>
</dbReference>